<sequence>MKYSFHFEAEIELNSYIDYYEEFKIGLGLEFANEVYKTIQRIINFPNAWQILTDDLRRSLTNRFPFGVIYYIKNDEIIILAVMHLRKKPDYFLKRKR</sequence>
<dbReference type="InterPro" id="IPR035093">
    <property type="entry name" value="RelE/ParE_toxin_dom_sf"/>
</dbReference>
<dbReference type="AlphaFoldDB" id="A0A7G9LN74"/>
<dbReference type="RefSeq" id="WP_187474444.1">
    <property type="nucleotide sequence ID" value="NZ_CP060693.1"/>
</dbReference>
<evidence type="ECO:0000256" key="1">
    <source>
        <dbReference type="ARBA" id="ARBA00022649"/>
    </source>
</evidence>
<protein>
    <submittedName>
        <fullName evidence="2">Type II toxin-antitoxin system RelE/ParE family toxin</fullName>
    </submittedName>
</protein>
<dbReference type="Pfam" id="PF05016">
    <property type="entry name" value="ParE_toxin"/>
    <property type="match status" value="1"/>
</dbReference>
<reference evidence="2 3" key="1">
    <citation type="journal article" date="2020" name="Front. Microbiol.">
        <title>Genomic Analysis and Antimicrobial Resistance of Aliarcobacter cryaerophilus Strains From German Water Poultry.</title>
        <authorList>
            <person name="Muller E."/>
            <person name="Hotzel H."/>
            <person name="Ahlers C."/>
            <person name="Hanel I."/>
            <person name="Tomaso H."/>
            <person name="Abdel-Glil M.Y."/>
        </authorList>
    </citation>
    <scope>NUCLEOTIDE SEQUENCE [LARGE SCALE GENOMIC DNA]</scope>
    <source>
        <strain evidence="2 3">16CS1285-4</strain>
    </source>
</reference>
<evidence type="ECO:0000313" key="2">
    <source>
        <dbReference type="EMBL" id="QNM90073.1"/>
    </source>
</evidence>
<dbReference type="EMBL" id="CP060693">
    <property type="protein sequence ID" value="QNM90073.1"/>
    <property type="molecule type" value="Genomic_DNA"/>
</dbReference>
<accession>A0A7G9LN74</accession>
<keyword evidence="1" id="KW-1277">Toxin-antitoxin system</keyword>
<dbReference type="InterPro" id="IPR007712">
    <property type="entry name" value="RelE/ParE_toxin"/>
</dbReference>
<organism evidence="2 3">
    <name type="scientific">Aliarcobacter cryaerophilus</name>
    <dbReference type="NCBI Taxonomy" id="28198"/>
    <lineage>
        <taxon>Bacteria</taxon>
        <taxon>Pseudomonadati</taxon>
        <taxon>Campylobacterota</taxon>
        <taxon>Epsilonproteobacteria</taxon>
        <taxon>Campylobacterales</taxon>
        <taxon>Arcobacteraceae</taxon>
        <taxon>Aliarcobacter</taxon>
    </lineage>
</organism>
<evidence type="ECO:0000313" key="3">
    <source>
        <dbReference type="Proteomes" id="UP000515842"/>
    </source>
</evidence>
<proteinExistence type="predicted"/>
<gene>
    <name evidence="2" type="ORF">HOO34_10730</name>
</gene>
<name>A0A7G9LN74_9BACT</name>
<dbReference type="Proteomes" id="UP000515842">
    <property type="component" value="Chromosome"/>
</dbReference>
<dbReference type="Gene3D" id="3.30.2310.20">
    <property type="entry name" value="RelE-like"/>
    <property type="match status" value="1"/>
</dbReference>